<name>A0A0R3MM50_9BRAD</name>
<keyword evidence="1" id="KW-0812">Transmembrane</keyword>
<organism evidence="2 3">
    <name type="scientific">Bradyrhizobium lablabi</name>
    <dbReference type="NCBI Taxonomy" id="722472"/>
    <lineage>
        <taxon>Bacteria</taxon>
        <taxon>Pseudomonadati</taxon>
        <taxon>Pseudomonadota</taxon>
        <taxon>Alphaproteobacteria</taxon>
        <taxon>Hyphomicrobiales</taxon>
        <taxon>Nitrobacteraceae</taxon>
        <taxon>Bradyrhizobium</taxon>
    </lineage>
</organism>
<comment type="caution">
    <text evidence="2">The sequence shown here is derived from an EMBL/GenBank/DDBJ whole genome shotgun (WGS) entry which is preliminary data.</text>
</comment>
<accession>A0A0R3MM50</accession>
<gene>
    <name evidence="2" type="ORF">CQ14_39415</name>
</gene>
<dbReference type="RefSeq" id="WP_057861409.1">
    <property type="nucleotide sequence ID" value="NZ_LLYB01000102.1"/>
</dbReference>
<keyword evidence="1" id="KW-0472">Membrane</keyword>
<keyword evidence="1" id="KW-1133">Transmembrane helix</keyword>
<evidence type="ECO:0000313" key="2">
    <source>
        <dbReference type="EMBL" id="KRR18653.1"/>
    </source>
</evidence>
<dbReference type="Proteomes" id="UP000051660">
    <property type="component" value="Unassembled WGS sequence"/>
</dbReference>
<evidence type="ECO:0000313" key="3">
    <source>
        <dbReference type="Proteomes" id="UP000051660"/>
    </source>
</evidence>
<protein>
    <submittedName>
        <fullName evidence="2">Uncharacterized protein</fullName>
    </submittedName>
</protein>
<proteinExistence type="predicted"/>
<reference evidence="2 3" key="1">
    <citation type="submission" date="2014-03" db="EMBL/GenBank/DDBJ databases">
        <title>Bradyrhizobium valentinum sp. nov., isolated from effective nodules of Lupinus mariae-josephae, a lupine endemic of basic-lime soils in Eastern Spain.</title>
        <authorList>
            <person name="Duran D."/>
            <person name="Rey L."/>
            <person name="Navarro A."/>
            <person name="Busquets A."/>
            <person name="Imperial J."/>
            <person name="Ruiz-Argueso T."/>
        </authorList>
    </citation>
    <scope>NUCLEOTIDE SEQUENCE [LARGE SCALE GENOMIC DNA]</scope>
    <source>
        <strain evidence="2 3">CCBAU 23086</strain>
    </source>
</reference>
<sequence>MESPRQRSQSVHQAGVEFRRADPVAGRQGNWSTCATLQLHPQFRQDEAELPEWHAVIEALILICALGELTIFARISIMALNRNDIRDYNRRAKAQALN</sequence>
<dbReference type="EMBL" id="LLYB01000102">
    <property type="protein sequence ID" value="KRR18653.1"/>
    <property type="molecule type" value="Genomic_DNA"/>
</dbReference>
<dbReference type="AlphaFoldDB" id="A0A0R3MM50"/>
<feature type="transmembrane region" description="Helical" evidence="1">
    <location>
        <begin position="59"/>
        <end position="81"/>
    </location>
</feature>
<evidence type="ECO:0000256" key="1">
    <source>
        <dbReference type="SAM" id="Phobius"/>
    </source>
</evidence>